<reference evidence="4 5" key="1">
    <citation type="journal article" date="2018" name="Mol. Plant">
        <title>The genome of Artemisia annua provides insight into the evolution of Asteraceae family and artemisinin biosynthesis.</title>
        <authorList>
            <person name="Shen Q."/>
            <person name="Zhang L."/>
            <person name="Liao Z."/>
            <person name="Wang S."/>
            <person name="Yan T."/>
            <person name="Shi P."/>
            <person name="Liu M."/>
            <person name="Fu X."/>
            <person name="Pan Q."/>
            <person name="Wang Y."/>
            <person name="Lv Z."/>
            <person name="Lu X."/>
            <person name="Zhang F."/>
            <person name="Jiang W."/>
            <person name="Ma Y."/>
            <person name="Chen M."/>
            <person name="Hao X."/>
            <person name="Li L."/>
            <person name="Tang Y."/>
            <person name="Lv G."/>
            <person name="Zhou Y."/>
            <person name="Sun X."/>
            <person name="Brodelius P.E."/>
            <person name="Rose J.K.C."/>
            <person name="Tang K."/>
        </authorList>
    </citation>
    <scope>NUCLEOTIDE SEQUENCE [LARGE SCALE GENOMIC DNA]</scope>
    <source>
        <strain evidence="5">cv. Huhao1</strain>
        <tissue evidence="4">Leaf</tissue>
    </source>
</reference>
<dbReference type="STRING" id="35608.A0A2U1L1P2"/>
<dbReference type="PANTHER" id="PTHR43243">
    <property type="entry name" value="INNER MEMBRANE TRANSPORTER YGJI-RELATED"/>
    <property type="match status" value="1"/>
</dbReference>
<name>A0A2U1L1P2_ARTAN</name>
<dbReference type="Gene3D" id="1.20.1740.10">
    <property type="entry name" value="Amino acid/polyamine transporter I"/>
    <property type="match status" value="1"/>
</dbReference>
<dbReference type="GO" id="GO:0005886">
    <property type="term" value="C:plasma membrane"/>
    <property type="evidence" value="ECO:0007669"/>
    <property type="project" value="TreeGrafter"/>
</dbReference>
<feature type="domain" description="Cationic amino acid transporter C-terminal" evidence="3">
    <location>
        <begin position="165"/>
        <end position="215"/>
    </location>
</feature>
<dbReference type="EMBL" id="PKPP01012115">
    <property type="protein sequence ID" value="PWA42927.1"/>
    <property type="molecule type" value="Genomic_DNA"/>
</dbReference>
<feature type="transmembrane region" description="Helical" evidence="2">
    <location>
        <begin position="43"/>
        <end position="67"/>
    </location>
</feature>
<feature type="transmembrane region" description="Helical" evidence="2">
    <location>
        <begin position="196"/>
        <end position="216"/>
    </location>
</feature>
<accession>A0A2U1L1P2</accession>
<dbReference type="AlphaFoldDB" id="A0A2U1L1P2"/>
<sequence length="248" mass="27443">MTVITIYSVLETVLCLMQLFSQLDRDAPFTIVFQAAGMNWAKYIVALGALMGMTRVLLAIIIGQALYFTHISRIHLAPPILAVIHKNYGTPMDATIIMTAANCLVAFFTSLDILANLLLISMLFIFSLVDIRLLVRRYYATGETSFLATHGLQLMVKQARKPKLWGVQLVPWLPLASVGINVFIMCSIDGASFLRFLGWSSLLLVYYLLIGLHASYNASKDGMKVRVTSGVSMTSEAMEQGEITPARK</sequence>
<dbReference type="Proteomes" id="UP000245207">
    <property type="component" value="Unassembled WGS sequence"/>
</dbReference>
<dbReference type="OrthoDB" id="3900342at2759"/>
<feature type="transmembrane region" description="Helical" evidence="2">
    <location>
        <begin position="164"/>
        <end position="184"/>
    </location>
</feature>
<organism evidence="4 5">
    <name type="scientific">Artemisia annua</name>
    <name type="common">Sweet wormwood</name>
    <dbReference type="NCBI Taxonomy" id="35608"/>
    <lineage>
        <taxon>Eukaryota</taxon>
        <taxon>Viridiplantae</taxon>
        <taxon>Streptophyta</taxon>
        <taxon>Embryophyta</taxon>
        <taxon>Tracheophyta</taxon>
        <taxon>Spermatophyta</taxon>
        <taxon>Magnoliopsida</taxon>
        <taxon>eudicotyledons</taxon>
        <taxon>Gunneridae</taxon>
        <taxon>Pentapetalae</taxon>
        <taxon>asterids</taxon>
        <taxon>campanulids</taxon>
        <taxon>Asterales</taxon>
        <taxon>Asteraceae</taxon>
        <taxon>Asteroideae</taxon>
        <taxon>Anthemideae</taxon>
        <taxon>Artemisiinae</taxon>
        <taxon>Artemisia</taxon>
    </lineage>
</organism>
<keyword evidence="2" id="KW-0812">Transmembrane</keyword>
<evidence type="ECO:0000313" key="4">
    <source>
        <dbReference type="EMBL" id="PWA42927.1"/>
    </source>
</evidence>
<proteinExistence type="inferred from homology"/>
<keyword evidence="5" id="KW-1185">Reference proteome</keyword>
<protein>
    <submittedName>
        <fullName evidence="4">Amino acid/polyamine transporter I</fullName>
    </submittedName>
</protein>
<evidence type="ECO:0000256" key="2">
    <source>
        <dbReference type="SAM" id="Phobius"/>
    </source>
</evidence>
<gene>
    <name evidence="4" type="ORF">CTI12_AA539590</name>
</gene>
<dbReference type="InterPro" id="IPR029485">
    <property type="entry name" value="CAT_C"/>
</dbReference>
<feature type="transmembrane region" description="Helical" evidence="2">
    <location>
        <begin position="114"/>
        <end position="135"/>
    </location>
</feature>
<evidence type="ECO:0000256" key="1">
    <source>
        <dbReference type="ARBA" id="ARBA00008572"/>
    </source>
</evidence>
<dbReference type="Pfam" id="PF13906">
    <property type="entry name" value="AA_permease_C"/>
    <property type="match status" value="1"/>
</dbReference>
<comment type="caution">
    <text evidence="4">The sequence shown here is derived from an EMBL/GenBank/DDBJ whole genome shotgun (WGS) entry which is preliminary data.</text>
</comment>
<dbReference type="GO" id="GO:0005313">
    <property type="term" value="F:L-glutamate transmembrane transporter activity"/>
    <property type="evidence" value="ECO:0007669"/>
    <property type="project" value="TreeGrafter"/>
</dbReference>
<evidence type="ECO:0000313" key="5">
    <source>
        <dbReference type="Proteomes" id="UP000245207"/>
    </source>
</evidence>
<evidence type="ECO:0000259" key="3">
    <source>
        <dbReference type="Pfam" id="PF13906"/>
    </source>
</evidence>
<dbReference type="GO" id="GO:0015189">
    <property type="term" value="F:L-lysine transmembrane transporter activity"/>
    <property type="evidence" value="ECO:0007669"/>
    <property type="project" value="TreeGrafter"/>
</dbReference>
<comment type="similarity">
    <text evidence="1">Belongs to the amino acid-polyamine-organocation (APC) superfamily. Cationic amino acid transporter (CAT) (TC 2.A.3.3) family.</text>
</comment>
<dbReference type="PANTHER" id="PTHR43243:SF30">
    <property type="entry name" value="CATIONIC AMINO ACID TRANSPORTER 1-LIKE"/>
    <property type="match status" value="1"/>
</dbReference>
<keyword evidence="2" id="KW-0472">Membrane</keyword>
<keyword evidence="2" id="KW-1133">Transmembrane helix</keyword>